<dbReference type="PANTHER" id="PTHR48056">
    <property type="entry name" value="LRR RECEPTOR-LIKE SERINE/THREONINE-PROTEIN KINASE-RELATED"/>
    <property type="match status" value="1"/>
</dbReference>
<dbReference type="Proteomes" id="UP000077202">
    <property type="component" value="Unassembled WGS sequence"/>
</dbReference>
<evidence type="ECO:0000256" key="2">
    <source>
        <dbReference type="ARBA" id="ARBA00022614"/>
    </source>
</evidence>
<keyword evidence="6" id="KW-1133">Transmembrane helix</keyword>
<dbReference type="PANTHER" id="PTHR48056:SF57">
    <property type="entry name" value="LEUCINE-RICH REPEAT-CONTAINING N-TERMINAL PLANT-TYPE DOMAIN-CONTAINING PROTEIN"/>
    <property type="match status" value="1"/>
</dbReference>
<dbReference type="InterPro" id="IPR013210">
    <property type="entry name" value="LRR_N_plant-typ"/>
</dbReference>
<dbReference type="EMBL" id="LVLJ01003379">
    <property type="protein sequence ID" value="OAE21615.1"/>
    <property type="molecule type" value="Genomic_DNA"/>
</dbReference>
<dbReference type="InterPro" id="IPR001611">
    <property type="entry name" value="Leu-rich_rpt"/>
</dbReference>
<comment type="subcellular location">
    <subcellularLocation>
        <location evidence="1">Membrane</location>
        <topology evidence="1">Single-pass membrane protein</topology>
    </subcellularLocation>
</comment>
<accession>A0A176VNR4</accession>
<keyword evidence="9" id="KW-1185">Reference proteome</keyword>
<dbReference type="GO" id="GO:0016020">
    <property type="term" value="C:membrane"/>
    <property type="evidence" value="ECO:0007669"/>
    <property type="project" value="UniProtKB-SubCell"/>
</dbReference>
<dbReference type="Pfam" id="PF00560">
    <property type="entry name" value="LRR_1"/>
    <property type="match status" value="7"/>
</dbReference>
<dbReference type="SUPFAM" id="SSF52058">
    <property type="entry name" value="L domain-like"/>
    <property type="match status" value="1"/>
</dbReference>
<evidence type="ECO:0000259" key="7">
    <source>
        <dbReference type="Pfam" id="PF08263"/>
    </source>
</evidence>
<dbReference type="InterPro" id="IPR032675">
    <property type="entry name" value="LRR_dom_sf"/>
</dbReference>
<evidence type="ECO:0000256" key="5">
    <source>
        <dbReference type="ARBA" id="ARBA00023180"/>
    </source>
</evidence>
<dbReference type="Pfam" id="PF08263">
    <property type="entry name" value="LRRNT_2"/>
    <property type="match status" value="1"/>
</dbReference>
<dbReference type="FunFam" id="3.80.10.10:FF:000095">
    <property type="entry name" value="LRR receptor-like serine/threonine-protein kinase GSO1"/>
    <property type="match status" value="1"/>
</dbReference>
<protein>
    <recommendedName>
        <fullName evidence="7">Leucine-rich repeat-containing N-terminal plant-type domain-containing protein</fullName>
    </recommendedName>
</protein>
<evidence type="ECO:0000313" key="9">
    <source>
        <dbReference type="Proteomes" id="UP000077202"/>
    </source>
</evidence>
<keyword evidence="6" id="KW-0812">Transmembrane</keyword>
<proteinExistence type="predicted"/>
<keyword evidence="2" id="KW-0433">Leucine-rich repeat</keyword>
<dbReference type="GO" id="GO:0033612">
    <property type="term" value="F:receptor serine/threonine kinase binding"/>
    <property type="evidence" value="ECO:0007669"/>
    <property type="project" value="TreeGrafter"/>
</dbReference>
<keyword evidence="5" id="KW-0325">Glycoprotein</keyword>
<name>A0A176VNR4_MARPO</name>
<evidence type="ECO:0000256" key="1">
    <source>
        <dbReference type="ARBA" id="ARBA00004167"/>
    </source>
</evidence>
<evidence type="ECO:0000256" key="4">
    <source>
        <dbReference type="ARBA" id="ARBA00023136"/>
    </source>
</evidence>
<evidence type="ECO:0000256" key="3">
    <source>
        <dbReference type="ARBA" id="ARBA00022737"/>
    </source>
</evidence>
<feature type="transmembrane region" description="Helical" evidence="6">
    <location>
        <begin position="93"/>
        <end position="112"/>
    </location>
</feature>
<keyword evidence="3" id="KW-0677">Repeat</keyword>
<evidence type="ECO:0000313" key="8">
    <source>
        <dbReference type="EMBL" id="OAE21615.1"/>
    </source>
</evidence>
<dbReference type="AlphaFoldDB" id="A0A176VNR4"/>
<organism evidence="8 9">
    <name type="scientific">Marchantia polymorpha subsp. ruderalis</name>
    <dbReference type="NCBI Taxonomy" id="1480154"/>
    <lineage>
        <taxon>Eukaryota</taxon>
        <taxon>Viridiplantae</taxon>
        <taxon>Streptophyta</taxon>
        <taxon>Embryophyta</taxon>
        <taxon>Marchantiophyta</taxon>
        <taxon>Marchantiopsida</taxon>
        <taxon>Marchantiidae</taxon>
        <taxon>Marchantiales</taxon>
        <taxon>Marchantiaceae</taxon>
        <taxon>Marchantia</taxon>
    </lineage>
</organism>
<evidence type="ECO:0000256" key="6">
    <source>
        <dbReference type="SAM" id="Phobius"/>
    </source>
</evidence>
<comment type="caution">
    <text evidence="8">The sequence shown here is derived from an EMBL/GenBank/DDBJ whole genome shotgun (WGS) entry which is preliminary data.</text>
</comment>
<dbReference type="Gene3D" id="3.80.10.10">
    <property type="entry name" value="Ribonuclease Inhibitor"/>
    <property type="match status" value="3"/>
</dbReference>
<feature type="transmembrane region" description="Helical" evidence="6">
    <location>
        <begin position="61"/>
        <end position="81"/>
    </location>
</feature>
<gene>
    <name evidence="8" type="ORF">AXG93_939s1230</name>
</gene>
<feature type="domain" description="Leucine-rich repeat-containing N-terminal plant-type" evidence="7">
    <location>
        <begin position="119"/>
        <end position="154"/>
    </location>
</feature>
<sequence>MNVFAGWALLDWTGRHFQTRSINNTNAFWKPEFSQLCILALNGANSHDLHYWMQGGSVWRILEYIFVYVFVTLLAYLQWLIRSMKAKSMLRGAIAAAAAALLLLATLNGVSAQGARCNAQDSQALLDFKASLVDEEGIFNTWVAGTDCCQWNGVAACDPVTGRVTELNLGGSGTSPSRNPSFKGVVGESLGRLSGIGSIVLEFFDLQSEIPASLGQLSNLFQLVLGNMGLVGKIPASIGNLVKLQNFNVNGNALVGPLPVELCKLVNIKDVDFGSNQIGGNLPACIGTSWLQIEEMDFRNNLLTGPFPNIGNLQSLLLLWLNKNKLSGRLPSSLGRLTKLERMDVSENQLSGPLPKEIGNMKGLTDLVCSRNKISGSIPAQLGNLDQLAALYLDRNQLSGSIPTFLGNFKSIRILDLSRNKLVGSIPPQLGSLTDDESVLIDISFNRLTGPVPPSVGGVRGGTFLANNNALTGGFNLALARLSTVNLANNRLSDARKIGTLPTGIDNQLIFLNLANNKFSGMFPSWIFEPSYIELDLSGNKFRGSPLPFFDRDISNLNLSSNPLATTLPTAKFKAGSLSVLDLSNCQLSGPITSQFLFNLNPAVSIYFKNNKLSGPLPQDIGTSLFRCSELDLSNNLLNGTIPASFSRLDNLNFLDLSGNQFEGNVPSIP</sequence>
<reference evidence="8" key="1">
    <citation type="submission" date="2016-03" db="EMBL/GenBank/DDBJ databases">
        <title>Mechanisms controlling the formation of the plant cell surface in tip-growing cells are functionally conserved among land plants.</title>
        <authorList>
            <person name="Honkanen S."/>
            <person name="Jones V.A."/>
            <person name="Morieri G."/>
            <person name="Champion C."/>
            <person name="Hetherington A.J."/>
            <person name="Kelly S."/>
            <person name="Saint-Marcoux D."/>
            <person name="Proust H."/>
            <person name="Prescott H."/>
            <person name="Dolan L."/>
        </authorList>
    </citation>
    <scope>NUCLEOTIDE SEQUENCE [LARGE SCALE GENOMIC DNA]</scope>
    <source>
        <tissue evidence="8">Whole gametophyte</tissue>
    </source>
</reference>
<keyword evidence="4 6" id="KW-0472">Membrane</keyword>
<dbReference type="InterPro" id="IPR050647">
    <property type="entry name" value="Plant_LRR-RLKs"/>
</dbReference>